<organism evidence="2 5">
    <name type="scientific">Didymodactylos carnosus</name>
    <dbReference type="NCBI Taxonomy" id="1234261"/>
    <lineage>
        <taxon>Eukaryota</taxon>
        <taxon>Metazoa</taxon>
        <taxon>Spiralia</taxon>
        <taxon>Gnathifera</taxon>
        <taxon>Rotifera</taxon>
        <taxon>Eurotatoria</taxon>
        <taxon>Bdelloidea</taxon>
        <taxon>Philodinida</taxon>
        <taxon>Philodinidae</taxon>
        <taxon>Didymodactylos</taxon>
    </lineage>
</organism>
<evidence type="ECO:0000313" key="3">
    <source>
        <dbReference type="EMBL" id="CAF4015719.1"/>
    </source>
</evidence>
<dbReference type="EMBL" id="CAJOBA010036045">
    <property type="protein sequence ID" value="CAF4015719.1"/>
    <property type="molecule type" value="Genomic_DNA"/>
</dbReference>
<dbReference type="SUPFAM" id="SSF48452">
    <property type="entry name" value="TPR-like"/>
    <property type="match status" value="1"/>
</dbReference>
<evidence type="ECO:0000313" key="4">
    <source>
        <dbReference type="EMBL" id="CAF4153859.1"/>
    </source>
</evidence>
<gene>
    <name evidence="2" type="ORF">GPM918_LOCUS29126</name>
    <name evidence="1" type="ORF">OVA965_LOCUS24233</name>
    <name evidence="4" type="ORF">SRO942_LOCUS29686</name>
    <name evidence="3" type="ORF">TMI583_LOCUS24954</name>
</gene>
<evidence type="ECO:0000313" key="2">
    <source>
        <dbReference type="EMBL" id="CAF1313787.1"/>
    </source>
</evidence>
<dbReference type="AlphaFoldDB" id="A0A815EN83"/>
<dbReference type="SMART" id="SM00028">
    <property type="entry name" value="TPR"/>
    <property type="match status" value="2"/>
</dbReference>
<keyword evidence="5" id="KW-1185">Reference proteome</keyword>
<dbReference type="EMBL" id="CAJOBC010043990">
    <property type="protein sequence ID" value="CAF4153859.1"/>
    <property type="molecule type" value="Genomic_DNA"/>
</dbReference>
<sequence length="179" mass="21458">MASICNSIGNSTWKNRIVGLLRQNNPSESLSMFKWYQIQIQEFPRRLLRPHRQYEKAIENFIKTYNIQRKSWTKNHLAFVSILNIGNEYFNLKQNQLALEYFHSAINIQQLYLPNDHFEFPSLYHITGETYLVQGQFVYALKYYKLALDCHLKILPLSFIYEHRTITLKEAKFNYSYFA</sequence>
<dbReference type="Proteomes" id="UP000681722">
    <property type="component" value="Unassembled WGS sequence"/>
</dbReference>
<evidence type="ECO:0000313" key="1">
    <source>
        <dbReference type="EMBL" id="CAF1206351.1"/>
    </source>
</evidence>
<comment type="caution">
    <text evidence="2">The sequence shown here is derived from an EMBL/GenBank/DDBJ whole genome shotgun (WGS) entry which is preliminary data.</text>
</comment>
<accession>A0A815EN83</accession>
<dbReference type="Gene3D" id="1.25.40.10">
    <property type="entry name" value="Tetratricopeptide repeat domain"/>
    <property type="match status" value="1"/>
</dbReference>
<evidence type="ECO:0000313" key="5">
    <source>
        <dbReference type="Proteomes" id="UP000663829"/>
    </source>
</evidence>
<dbReference type="EMBL" id="CAJNOQ010013070">
    <property type="protein sequence ID" value="CAF1313787.1"/>
    <property type="molecule type" value="Genomic_DNA"/>
</dbReference>
<dbReference type="InterPro" id="IPR019734">
    <property type="entry name" value="TPR_rpt"/>
</dbReference>
<dbReference type="Proteomes" id="UP000663829">
    <property type="component" value="Unassembled WGS sequence"/>
</dbReference>
<dbReference type="Proteomes" id="UP000682733">
    <property type="component" value="Unassembled WGS sequence"/>
</dbReference>
<reference evidence="2" key="1">
    <citation type="submission" date="2021-02" db="EMBL/GenBank/DDBJ databases">
        <authorList>
            <person name="Nowell W R."/>
        </authorList>
    </citation>
    <scope>NUCLEOTIDE SEQUENCE</scope>
</reference>
<dbReference type="OrthoDB" id="5986190at2759"/>
<name>A0A815EN83_9BILA</name>
<dbReference type="InterPro" id="IPR011990">
    <property type="entry name" value="TPR-like_helical_dom_sf"/>
</dbReference>
<proteinExistence type="predicted"/>
<dbReference type="EMBL" id="CAJNOK010014511">
    <property type="protein sequence ID" value="CAF1206351.1"/>
    <property type="molecule type" value="Genomic_DNA"/>
</dbReference>
<dbReference type="Proteomes" id="UP000677228">
    <property type="component" value="Unassembled WGS sequence"/>
</dbReference>
<protein>
    <submittedName>
        <fullName evidence="2">Uncharacterized protein</fullName>
    </submittedName>
</protein>